<reference evidence="6 7" key="1">
    <citation type="submission" date="2020-01" db="EMBL/GenBank/DDBJ databases">
        <title>Genome analysis of Anaerocolumna sp. CBA3638.</title>
        <authorList>
            <person name="Kim J."/>
            <person name="Roh S.W."/>
        </authorList>
    </citation>
    <scope>NUCLEOTIDE SEQUENCE [LARGE SCALE GENOMIC DNA]</scope>
    <source>
        <strain evidence="6 7">CBA3638</strain>
    </source>
</reference>
<organism evidence="6 7">
    <name type="scientific">Anaerocolumna sedimenticola</name>
    <dbReference type="NCBI Taxonomy" id="2696063"/>
    <lineage>
        <taxon>Bacteria</taxon>
        <taxon>Bacillati</taxon>
        <taxon>Bacillota</taxon>
        <taxon>Clostridia</taxon>
        <taxon>Lachnospirales</taxon>
        <taxon>Lachnospiraceae</taxon>
        <taxon>Anaerocolumna</taxon>
    </lineage>
</organism>
<evidence type="ECO:0000256" key="1">
    <source>
        <dbReference type="ARBA" id="ARBA00023015"/>
    </source>
</evidence>
<accession>A0A6P1TNT6</accession>
<dbReference type="GO" id="GO:0003700">
    <property type="term" value="F:DNA-binding transcription factor activity"/>
    <property type="evidence" value="ECO:0007669"/>
    <property type="project" value="InterPro"/>
</dbReference>
<name>A0A6P1TNT6_9FIRM</name>
<dbReference type="PROSITE" id="PS50987">
    <property type="entry name" value="HTH_ARSR_2"/>
    <property type="match status" value="1"/>
</dbReference>
<protein>
    <submittedName>
        <fullName evidence="6">DeoR family transcriptional regulator</fullName>
    </submittedName>
</protein>
<dbReference type="EMBL" id="CP048000">
    <property type="protein sequence ID" value="QHQ61859.1"/>
    <property type="molecule type" value="Genomic_DNA"/>
</dbReference>
<dbReference type="SUPFAM" id="SSF100950">
    <property type="entry name" value="NagB/RpiA/CoA transferase-like"/>
    <property type="match status" value="1"/>
</dbReference>
<dbReference type="InterPro" id="IPR001034">
    <property type="entry name" value="DeoR_HTH"/>
</dbReference>
<dbReference type="PANTHER" id="PTHR30363">
    <property type="entry name" value="HTH-TYPE TRANSCRIPTIONAL REGULATOR SRLR-RELATED"/>
    <property type="match status" value="1"/>
</dbReference>
<dbReference type="InterPro" id="IPR036388">
    <property type="entry name" value="WH-like_DNA-bd_sf"/>
</dbReference>
<dbReference type="Gene3D" id="1.10.10.10">
    <property type="entry name" value="Winged helix-like DNA-binding domain superfamily/Winged helix DNA-binding domain"/>
    <property type="match status" value="1"/>
</dbReference>
<dbReference type="InterPro" id="IPR050313">
    <property type="entry name" value="Carb_Metab_HTH_regulators"/>
</dbReference>
<dbReference type="GO" id="GO:0003677">
    <property type="term" value="F:DNA binding"/>
    <property type="evidence" value="ECO:0007669"/>
    <property type="project" value="UniProtKB-KW"/>
</dbReference>
<keyword evidence="2" id="KW-0238">DNA-binding</keyword>
<dbReference type="Pfam" id="PF00455">
    <property type="entry name" value="DeoRC"/>
    <property type="match status" value="1"/>
</dbReference>
<sequence>MLAIERRNKILAMLQRDSRVVVSDLSTSFNVTEETIRRDLEKLEKEGFAKKTYGGAIINESLNVDLPYTVRKKANVTNKQYIADIISSMIEDGDHIMMDASSTAVYVAKHLKNKKNITIITNSIEILLELSEVAGWKVLSTGGTLREGSLSLVGYQAEKMITNYHVDKAIISCKGIDMEKGITDSNEMDAHIKKLMLESANIKILAADNSKFNKISFTKIGDLTDIDILITDTELDDKWKQVFNTMKVETQY</sequence>
<evidence type="ECO:0000256" key="2">
    <source>
        <dbReference type="ARBA" id="ARBA00023125"/>
    </source>
</evidence>
<dbReference type="SMART" id="SM01134">
    <property type="entry name" value="DeoRC"/>
    <property type="match status" value="1"/>
</dbReference>
<dbReference type="PROSITE" id="PS51000">
    <property type="entry name" value="HTH_DEOR_2"/>
    <property type="match status" value="1"/>
</dbReference>
<dbReference type="PANTHER" id="PTHR30363:SF44">
    <property type="entry name" value="AGA OPERON TRANSCRIPTIONAL REPRESSOR-RELATED"/>
    <property type="match status" value="1"/>
</dbReference>
<evidence type="ECO:0000259" key="4">
    <source>
        <dbReference type="PROSITE" id="PS50987"/>
    </source>
</evidence>
<keyword evidence="7" id="KW-1185">Reference proteome</keyword>
<dbReference type="RefSeq" id="WP_161838684.1">
    <property type="nucleotide sequence ID" value="NZ_CP048000.1"/>
</dbReference>
<dbReference type="InterPro" id="IPR036390">
    <property type="entry name" value="WH_DNA-bd_sf"/>
</dbReference>
<keyword evidence="1" id="KW-0805">Transcription regulation</keyword>
<dbReference type="AlphaFoldDB" id="A0A6P1TNT6"/>
<dbReference type="KEGG" id="anr:Ana3638_14625"/>
<keyword evidence="3" id="KW-0804">Transcription</keyword>
<dbReference type="SMART" id="SM00420">
    <property type="entry name" value="HTH_DEOR"/>
    <property type="match status" value="1"/>
</dbReference>
<dbReference type="Pfam" id="PF08220">
    <property type="entry name" value="HTH_DeoR"/>
    <property type="match status" value="1"/>
</dbReference>
<dbReference type="PROSITE" id="PS00894">
    <property type="entry name" value="HTH_DEOR_1"/>
    <property type="match status" value="1"/>
</dbReference>
<evidence type="ECO:0000256" key="3">
    <source>
        <dbReference type="ARBA" id="ARBA00023163"/>
    </source>
</evidence>
<dbReference type="InterPro" id="IPR001845">
    <property type="entry name" value="HTH_ArsR_DNA-bd_dom"/>
</dbReference>
<evidence type="ECO:0000259" key="5">
    <source>
        <dbReference type="PROSITE" id="PS51000"/>
    </source>
</evidence>
<feature type="domain" description="HTH deoR-type" evidence="5">
    <location>
        <begin position="3"/>
        <end position="58"/>
    </location>
</feature>
<dbReference type="InterPro" id="IPR037171">
    <property type="entry name" value="NagB/RpiA_transferase-like"/>
</dbReference>
<evidence type="ECO:0000313" key="7">
    <source>
        <dbReference type="Proteomes" id="UP000464314"/>
    </source>
</evidence>
<dbReference type="Gene3D" id="3.40.50.1360">
    <property type="match status" value="1"/>
</dbReference>
<feature type="domain" description="HTH arsR-type" evidence="4">
    <location>
        <begin position="1"/>
        <end position="97"/>
    </location>
</feature>
<dbReference type="InterPro" id="IPR018356">
    <property type="entry name" value="Tscrpt_reg_HTH_DeoR_CS"/>
</dbReference>
<proteinExistence type="predicted"/>
<gene>
    <name evidence="6" type="ORF">Ana3638_14625</name>
</gene>
<dbReference type="Proteomes" id="UP000464314">
    <property type="component" value="Chromosome"/>
</dbReference>
<dbReference type="SUPFAM" id="SSF46785">
    <property type="entry name" value="Winged helix' DNA-binding domain"/>
    <property type="match status" value="1"/>
</dbReference>
<dbReference type="PRINTS" id="PR00037">
    <property type="entry name" value="HTHLACR"/>
</dbReference>
<evidence type="ECO:0000313" key="6">
    <source>
        <dbReference type="EMBL" id="QHQ61859.1"/>
    </source>
</evidence>
<dbReference type="InterPro" id="IPR014036">
    <property type="entry name" value="DeoR-like_C"/>
</dbReference>